<feature type="chain" id="PRO_5011517611" evidence="2">
    <location>
        <begin position="23"/>
        <end position="271"/>
    </location>
</feature>
<dbReference type="EMBL" id="FMZO01000035">
    <property type="protein sequence ID" value="SDE32182.1"/>
    <property type="molecule type" value="Genomic_DNA"/>
</dbReference>
<dbReference type="AlphaFoldDB" id="A0A1G7BYP8"/>
<evidence type="ECO:0000313" key="3">
    <source>
        <dbReference type="EMBL" id="SDE32182.1"/>
    </source>
</evidence>
<evidence type="ECO:0000256" key="1">
    <source>
        <dbReference type="SAM" id="MobiDB-lite"/>
    </source>
</evidence>
<keyword evidence="2" id="KW-0732">Signal</keyword>
<protein>
    <submittedName>
        <fullName evidence="3">Uncharacterized protein</fullName>
    </submittedName>
</protein>
<sequence length="271" mass="30305">MRKQLFLAAMPALLLCSCSGSKVLPAESLHMDAATTRDYPSRFYDDHTRIRYDFRNDDQYLYVILETDNPTARMRMLREGVKIYFPPAGSKSETRFVEYPFHTGGGPAAGPQKPKASTRMDQQREMPEQPAGDRDYTFFYKQARFTNNGKTALLDPADNAPGTIHFKAANEPDGFFRYIVSIPKSQLMISKNRTIIGIRVPEMKRQGNTYPGHDEPSTRMSAGGRRGGHAGGGGMRGGGMHNRGAGAEGMNHNQEDAGGKIDWWYKITWNS</sequence>
<dbReference type="OrthoDB" id="1523672at2"/>
<accession>A0A1G7BYP8</accession>
<evidence type="ECO:0000313" key="4">
    <source>
        <dbReference type="Proteomes" id="UP000198757"/>
    </source>
</evidence>
<feature type="signal peptide" evidence="2">
    <location>
        <begin position="1"/>
        <end position="22"/>
    </location>
</feature>
<dbReference type="RefSeq" id="WP_143019946.1">
    <property type="nucleotide sequence ID" value="NZ_FMZO01000035.1"/>
</dbReference>
<name>A0A1G7BYP8_NIADE</name>
<organism evidence="3 4">
    <name type="scientific">Niabella drilacis (strain DSM 25811 / CCM 8410 / CCUG 62505 / LMG 26954 / E90)</name>
    <dbReference type="NCBI Taxonomy" id="1285928"/>
    <lineage>
        <taxon>Bacteria</taxon>
        <taxon>Pseudomonadati</taxon>
        <taxon>Bacteroidota</taxon>
        <taxon>Chitinophagia</taxon>
        <taxon>Chitinophagales</taxon>
        <taxon>Chitinophagaceae</taxon>
        <taxon>Niabella</taxon>
    </lineage>
</organism>
<proteinExistence type="predicted"/>
<dbReference type="PROSITE" id="PS51257">
    <property type="entry name" value="PROKAR_LIPOPROTEIN"/>
    <property type="match status" value="1"/>
</dbReference>
<feature type="region of interest" description="Disordered" evidence="1">
    <location>
        <begin position="205"/>
        <end position="237"/>
    </location>
</feature>
<feature type="compositionally biased region" description="Basic and acidic residues" evidence="1">
    <location>
        <begin position="121"/>
        <end position="132"/>
    </location>
</feature>
<gene>
    <name evidence="3" type="ORF">SAMN04487894_13510</name>
</gene>
<feature type="region of interest" description="Disordered" evidence="1">
    <location>
        <begin position="103"/>
        <end position="132"/>
    </location>
</feature>
<dbReference type="Proteomes" id="UP000198757">
    <property type="component" value="Unassembled WGS sequence"/>
</dbReference>
<keyword evidence="4" id="KW-1185">Reference proteome</keyword>
<evidence type="ECO:0000256" key="2">
    <source>
        <dbReference type="SAM" id="SignalP"/>
    </source>
</evidence>
<reference evidence="4" key="1">
    <citation type="submission" date="2016-10" db="EMBL/GenBank/DDBJ databases">
        <authorList>
            <person name="Varghese N."/>
            <person name="Submissions S."/>
        </authorList>
    </citation>
    <scope>NUCLEOTIDE SEQUENCE [LARGE SCALE GENOMIC DNA]</scope>
    <source>
        <strain evidence="4">DSM 25811 / CCM 8410 / LMG 26954 / E90</strain>
    </source>
</reference>